<reference evidence="3" key="1">
    <citation type="submission" date="2016-11" db="EMBL/GenBank/DDBJ databases">
        <authorList>
            <person name="Varghese N."/>
            <person name="Submissions S."/>
        </authorList>
    </citation>
    <scope>NUCLEOTIDE SEQUENCE [LARGE SCALE GENOMIC DNA]</scope>
    <source>
        <strain evidence="3">DSM 22212</strain>
    </source>
</reference>
<organism evidence="2 3">
    <name type="scientific">Rhodothermus profundi</name>
    <dbReference type="NCBI Taxonomy" id="633813"/>
    <lineage>
        <taxon>Bacteria</taxon>
        <taxon>Pseudomonadati</taxon>
        <taxon>Rhodothermota</taxon>
        <taxon>Rhodothermia</taxon>
        <taxon>Rhodothermales</taxon>
        <taxon>Rhodothermaceae</taxon>
        <taxon>Rhodothermus</taxon>
    </lineage>
</organism>
<gene>
    <name evidence="2" type="ORF">SAMN04488087_1011</name>
</gene>
<accession>A0A1M6RYM1</accession>
<sequence>MKLIIPMAGRGTRVRPHSHVTPKPLLPVKGKSMVERIVDTFNRVLPRHLDAGIFVLGPDFGEEIRAQLRDICSRHHMEAHFAVQPVAEGTAHAVYCAGDHLEGEGIVVFADTLFEMEPNVDLKGADVVMWVKEVEDPRRFGVAVREGDRVVALVEKPAEPISYEALIGIYYVADLGVLRRYIQQLIDHNIRGHGGEFQLTDAFDRMLKDGYVFKTATVTEWLDCGTIEALMETTRHLLHKEQDTLRLGTVENSVVHEPVYVGPGARVVDSVVGPNVSIEAGAEVRGSVVRNSILFAHARVEGVVLADSLVGQHAEVRGHPQRLNVGDHSTVQ</sequence>
<evidence type="ECO:0000259" key="1">
    <source>
        <dbReference type="Pfam" id="PF00483"/>
    </source>
</evidence>
<name>A0A1M6RYM1_9BACT</name>
<dbReference type="InterPro" id="IPR005835">
    <property type="entry name" value="NTP_transferase_dom"/>
</dbReference>
<dbReference type="CDD" id="cd04181">
    <property type="entry name" value="NTP_transferase"/>
    <property type="match status" value="1"/>
</dbReference>
<dbReference type="Pfam" id="PF00483">
    <property type="entry name" value="NTP_transferase"/>
    <property type="match status" value="1"/>
</dbReference>
<dbReference type="GO" id="GO:0016740">
    <property type="term" value="F:transferase activity"/>
    <property type="evidence" value="ECO:0007669"/>
    <property type="project" value="UniProtKB-KW"/>
</dbReference>
<dbReference type="Proteomes" id="UP000185812">
    <property type="component" value="Unassembled WGS sequence"/>
</dbReference>
<protein>
    <submittedName>
        <fullName evidence="2">Glucose-1-phosphate thymidylyltransferase</fullName>
    </submittedName>
</protein>
<dbReference type="AlphaFoldDB" id="A0A1M6RYM1"/>
<dbReference type="OrthoDB" id="9803871at2"/>
<keyword evidence="2" id="KW-0808">Transferase</keyword>
<evidence type="ECO:0000313" key="2">
    <source>
        <dbReference type="EMBL" id="SHK37605.1"/>
    </source>
</evidence>
<evidence type="ECO:0000313" key="3">
    <source>
        <dbReference type="Proteomes" id="UP000185812"/>
    </source>
</evidence>
<dbReference type="EMBL" id="FRAU01000002">
    <property type="protein sequence ID" value="SHK37605.1"/>
    <property type="molecule type" value="Genomic_DNA"/>
</dbReference>
<dbReference type="InterPro" id="IPR050486">
    <property type="entry name" value="Mannose-1P_guanyltransferase"/>
</dbReference>
<feature type="domain" description="Nucleotidyl transferase" evidence="1">
    <location>
        <begin position="4"/>
        <end position="238"/>
    </location>
</feature>
<dbReference type="RefSeq" id="WP_072714861.1">
    <property type="nucleotide sequence ID" value="NZ_FRAU01000002.1"/>
</dbReference>
<dbReference type="STRING" id="633813.SAMN04488087_1011"/>
<keyword evidence="3" id="KW-1185">Reference proteome</keyword>
<dbReference type="PANTHER" id="PTHR22572">
    <property type="entry name" value="SUGAR-1-PHOSPHATE GUANYL TRANSFERASE"/>
    <property type="match status" value="1"/>
</dbReference>
<dbReference type="Gene3D" id="3.90.550.10">
    <property type="entry name" value="Spore Coat Polysaccharide Biosynthesis Protein SpsA, Chain A"/>
    <property type="match status" value="1"/>
</dbReference>
<proteinExistence type="predicted"/>
<dbReference type="SUPFAM" id="SSF53448">
    <property type="entry name" value="Nucleotide-diphospho-sugar transferases"/>
    <property type="match status" value="1"/>
</dbReference>
<dbReference type="InterPro" id="IPR029044">
    <property type="entry name" value="Nucleotide-diphossugar_trans"/>
</dbReference>